<feature type="chain" id="PRO_5040388361" evidence="1">
    <location>
        <begin position="24"/>
        <end position="76"/>
    </location>
</feature>
<keyword evidence="3" id="KW-1185">Reference proteome</keyword>
<reference evidence="2" key="2">
    <citation type="journal article" date="2023" name="Plants (Basel)">
        <title>Annotation of the Turnera subulata (Passifloraceae) Draft Genome Reveals the S-Locus Evolved after the Divergence of Turneroideae from Passifloroideae in a Stepwise Manner.</title>
        <authorList>
            <person name="Henning P.M."/>
            <person name="Roalson E.H."/>
            <person name="Mir W."/>
            <person name="McCubbin A.G."/>
            <person name="Shore J.S."/>
        </authorList>
    </citation>
    <scope>NUCLEOTIDE SEQUENCE</scope>
    <source>
        <strain evidence="2">F60SS</strain>
    </source>
</reference>
<protein>
    <submittedName>
        <fullName evidence="2">Uncharacterized protein</fullName>
    </submittedName>
</protein>
<accession>A0A9Q0GGT6</accession>
<dbReference type="EMBL" id="JAKUCV010000589">
    <property type="protein sequence ID" value="KAJ4849491.1"/>
    <property type="molecule type" value="Genomic_DNA"/>
</dbReference>
<organism evidence="2 3">
    <name type="scientific">Turnera subulata</name>
    <dbReference type="NCBI Taxonomy" id="218843"/>
    <lineage>
        <taxon>Eukaryota</taxon>
        <taxon>Viridiplantae</taxon>
        <taxon>Streptophyta</taxon>
        <taxon>Embryophyta</taxon>
        <taxon>Tracheophyta</taxon>
        <taxon>Spermatophyta</taxon>
        <taxon>Magnoliopsida</taxon>
        <taxon>eudicotyledons</taxon>
        <taxon>Gunneridae</taxon>
        <taxon>Pentapetalae</taxon>
        <taxon>rosids</taxon>
        <taxon>fabids</taxon>
        <taxon>Malpighiales</taxon>
        <taxon>Passifloraceae</taxon>
        <taxon>Turnera</taxon>
    </lineage>
</organism>
<evidence type="ECO:0000313" key="3">
    <source>
        <dbReference type="Proteomes" id="UP001141552"/>
    </source>
</evidence>
<reference evidence="2" key="1">
    <citation type="submission" date="2022-02" db="EMBL/GenBank/DDBJ databases">
        <authorList>
            <person name="Henning P.M."/>
            <person name="McCubbin A.G."/>
            <person name="Shore J.S."/>
        </authorList>
    </citation>
    <scope>NUCLEOTIDE SEQUENCE</scope>
    <source>
        <strain evidence="2">F60SS</strain>
        <tissue evidence="2">Leaves</tissue>
    </source>
</reference>
<gene>
    <name evidence="2" type="ORF">Tsubulata_051227</name>
</gene>
<name>A0A9Q0GGT6_9ROSI</name>
<evidence type="ECO:0000313" key="2">
    <source>
        <dbReference type="EMBL" id="KAJ4849491.1"/>
    </source>
</evidence>
<feature type="signal peptide" evidence="1">
    <location>
        <begin position="1"/>
        <end position="23"/>
    </location>
</feature>
<comment type="caution">
    <text evidence="2">The sequence shown here is derived from an EMBL/GenBank/DDBJ whole genome shotgun (WGS) entry which is preliminary data.</text>
</comment>
<keyword evidence="1" id="KW-0732">Signal</keyword>
<proteinExistence type="predicted"/>
<sequence>MAIAKKLVASLLISLLVLQMVEADDQMIVEALAMPGASYHPGHGSVRGHAGLVVPVAAVFHRELPVTMMPAPATPA</sequence>
<dbReference type="Proteomes" id="UP001141552">
    <property type="component" value="Unassembled WGS sequence"/>
</dbReference>
<evidence type="ECO:0000256" key="1">
    <source>
        <dbReference type="SAM" id="SignalP"/>
    </source>
</evidence>
<dbReference type="AlphaFoldDB" id="A0A9Q0GGT6"/>
<dbReference type="OrthoDB" id="10546504at2759"/>